<dbReference type="GO" id="GO:0046872">
    <property type="term" value="F:metal ion binding"/>
    <property type="evidence" value="ECO:0007669"/>
    <property type="project" value="UniProtKB-KW"/>
</dbReference>
<evidence type="ECO:0000259" key="15">
    <source>
        <dbReference type="Pfam" id="PF00690"/>
    </source>
</evidence>
<dbReference type="GO" id="GO:0005524">
    <property type="term" value="F:ATP binding"/>
    <property type="evidence" value="ECO:0007669"/>
    <property type="project" value="UniProtKB-KW"/>
</dbReference>
<reference evidence="16" key="1">
    <citation type="submission" date="2022-07" db="EMBL/GenBank/DDBJ databases">
        <title>Phylogenomic reconstructions and comparative analyses of Kickxellomycotina fungi.</title>
        <authorList>
            <person name="Reynolds N.K."/>
            <person name="Stajich J.E."/>
            <person name="Barry K."/>
            <person name="Grigoriev I.V."/>
            <person name="Crous P."/>
            <person name="Smith M.E."/>
        </authorList>
    </citation>
    <scope>NUCLEOTIDE SEQUENCE</scope>
    <source>
        <strain evidence="16">NBRC 100468</strain>
    </source>
</reference>
<keyword evidence="3 12" id="KW-0812">Transmembrane</keyword>
<evidence type="ECO:0000256" key="12">
    <source>
        <dbReference type="SAM" id="Phobius"/>
    </source>
</evidence>
<evidence type="ECO:0000256" key="11">
    <source>
        <dbReference type="SAM" id="MobiDB-lite"/>
    </source>
</evidence>
<keyword evidence="9 12" id="KW-1133">Transmembrane helix</keyword>
<feature type="chain" id="PRO_5040907931" description="Cation-transporting P-type ATPase N-terminal domain-containing protein" evidence="13">
    <location>
        <begin position="29"/>
        <end position="1516"/>
    </location>
</feature>
<comment type="similarity">
    <text evidence="2">Belongs to the cation transport ATPase (P-type) (TC 3.A.3) family. Type V subfamily.</text>
</comment>
<keyword evidence="4" id="KW-0479">Metal-binding</keyword>
<dbReference type="InterPro" id="IPR001757">
    <property type="entry name" value="P_typ_ATPase"/>
</dbReference>
<evidence type="ECO:0000259" key="14">
    <source>
        <dbReference type="Pfam" id="PF00122"/>
    </source>
</evidence>
<keyword evidence="7" id="KW-0460">Magnesium</keyword>
<feature type="transmembrane region" description="Helical" evidence="12">
    <location>
        <begin position="1470"/>
        <end position="1491"/>
    </location>
</feature>
<evidence type="ECO:0000256" key="2">
    <source>
        <dbReference type="ARBA" id="ARBA00006000"/>
    </source>
</evidence>
<dbReference type="GO" id="GO:0019829">
    <property type="term" value="F:ATPase-coupled monoatomic cation transmembrane transporter activity"/>
    <property type="evidence" value="ECO:0007669"/>
    <property type="project" value="TreeGrafter"/>
</dbReference>
<evidence type="ECO:0000256" key="7">
    <source>
        <dbReference type="ARBA" id="ARBA00022842"/>
    </source>
</evidence>
<dbReference type="PROSITE" id="PS00154">
    <property type="entry name" value="ATPASE_E1_E2"/>
    <property type="match status" value="1"/>
</dbReference>
<feature type="transmembrane region" description="Helical" evidence="12">
    <location>
        <begin position="273"/>
        <end position="298"/>
    </location>
</feature>
<feature type="transmembrane region" description="Helical" evidence="12">
    <location>
        <begin position="760"/>
        <end position="782"/>
    </location>
</feature>
<feature type="region of interest" description="Disordered" evidence="11">
    <location>
        <begin position="645"/>
        <end position="680"/>
    </location>
</feature>
<dbReference type="InterPro" id="IPR023214">
    <property type="entry name" value="HAD_sf"/>
</dbReference>
<name>A0A9W7ZJQ0_9FUNG</name>
<feature type="domain" description="Cation-transporting P-type ATPase N-terminal" evidence="15">
    <location>
        <begin position="453"/>
        <end position="505"/>
    </location>
</feature>
<keyword evidence="5" id="KW-0547">Nucleotide-binding</keyword>
<dbReference type="InterPro" id="IPR004014">
    <property type="entry name" value="ATPase_P-typ_cation-transptr_N"/>
</dbReference>
<dbReference type="InterPro" id="IPR006544">
    <property type="entry name" value="P-type_TPase_V"/>
</dbReference>
<dbReference type="SFLD" id="SFLDS00003">
    <property type="entry name" value="Haloacid_Dehalogenase"/>
    <property type="match status" value="1"/>
</dbReference>
<feature type="transmembrane region" description="Helical" evidence="12">
    <location>
        <begin position="195"/>
        <end position="216"/>
    </location>
</feature>
<feature type="domain" description="P-type ATPase A" evidence="14">
    <location>
        <begin position="549"/>
        <end position="637"/>
    </location>
</feature>
<dbReference type="EMBL" id="JANBPU010000527">
    <property type="protein sequence ID" value="KAJ1910794.1"/>
    <property type="molecule type" value="Genomic_DNA"/>
</dbReference>
<organism evidence="16 17">
    <name type="scientific">Mycoemilia scoparia</name>
    <dbReference type="NCBI Taxonomy" id="417184"/>
    <lineage>
        <taxon>Eukaryota</taxon>
        <taxon>Fungi</taxon>
        <taxon>Fungi incertae sedis</taxon>
        <taxon>Zoopagomycota</taxon>
        <taxon>Kickxellomycotina</taxon>
        <taxon>Kickxellomycetes</taxon>
        <taxon>Kickxellales</taxon>
        <taxon>Kickxellaceae</taxon>
        <taxon>Mycoemilia</taxon>
    </lineage>
</organism>
<comment type="caution">
    <text evidence="16">The sequence shown here is derived from an EMBL/GenBank/DDBJ whole genome shotgun (WGS) entry which is preliminary data.</text>
</comment>
<dbReference type="NCBIfam" id="TIGR01657">
    <property type="entry name" value="P-ATPase-V"/>
    <property type="match status" value="1"/>
</dbReference>
<dbReference type="NCBIfam" id="TIGR01494">
    <property type="entry name" value="ATPase_P-type"/>
    <property type="match status" value="1"/>
</dbReference>
<dbReference type="PANTHER" id="PTHR45630:SF11">
    <property type="entry name" value="CATION-TRANSPORTING P-TYPE ATPASE N-TERMINAL DOMAIN-CONTAINING PROTEIN"/>
    <property type="match status" value="1"/>
</dbReference>
<dbReference type="Proteomes" id="UP001150538">
    <property type="component" value="Unassembled WGS sequence"/>
</dbReference>
<keyword evidence="6" id="KW-0067">ATP-binding</keyword>
<dbReference type="Gene3D" id="3.40.1110.10">
    <property type="entry name" value="Calcium-transporting ATPase, cytoplasmic domain N"/>
    <property type="match status" value="1"/>
</dbReference>
<dbReference type="SUPFAM" id="SSF81665">
    <property type="entry name" value="Calcium ATPase, transmembrane domain M"/>
    <property type="match status" value="1"/>
</dbReference>
<dbReference type="GO" id="GO:0016887">
    <property type="term" value="F:ATP hydrolysis activity"/>
    <property type="evidence" value="ECO:0007669"/>
    <property type="project" value="InterPro"/>
</dbReference>
<keyword evidence="8" id="KW-1278">Translocase</keyword>
<feature type="transmembrane region" description="Helical" evidence="12">
    <location>
        <begin position="516"/>
        <end position="533"/>
    </location>
</feature>
<dbReference type="InterPro" id="IPR059000">
    <property type="entry name" value="ATPase_P-type_domA"/>
</dbReference>
<dbReference type="GO" id="GO:0016020">
    <property type="term" value="C:membrane"/>
    <property type="evidence" value="ECO:0007669"/>
    <property type="project" value="UniProtKB-SubCell"/>
</dbReference>
<feature type="transmembrane region" description="Helical" evidence="12">
    <location>
        <begin position="1318"/>
        <end position="1341"/>
    </location>
</feature>
<dbReference type="GO" id="GO:0140358">
    <property type="term" value="F:P-type transmembrane transporter activity"/>
    <property type="evidence" value="ECO:0007669"/>
    <property type="project" value="InterPro"/>
</dbReference>
<keyword evidence="10 12" id="KW-0472">Membrane</keyword>
<dbReference type="InterPro" id="IPR036412">
    <property type="entry name" value="HAD-like_sf"/>
</dbReference>
<keyword evidence="13" id="KW-0732">Signal</keyword>
<evidence type="ECO:0000256" key="8">
    <source>
        <dbReference type="ARBA" id="ARBA00022967"/>
    </source>
</evidence>
<comment type="subcellular location">
    <subcellularLocation>
        <location evidence="1">Membrane</location>
        <topology evidence="1">Multi-pass membrane protein</topology>
    </subcellularLocation>
</comment>
<dbReference type="SUPFAM" id="SSF81653">
    <property type="entry name" value="Calcium ATPase, transduction domain A"/>
    <property type="match status" value="1"/>
</dbReference>
<dbReference type="PANTHER" id="PTHR45630">
    <property type="entry name" value="CATION-TRANSPORTING ATPASE-RELATED"/>
    <property type="match status" value="1"/>
</dbReference>
<feature type="transmembrane region" description="Helical" evidence="12">
    <location>
        <begin position="733"/>
        <end position="754"/>
    </location>
</feature>
<dbReference type="Gene3D" id="3.40.50.1000">
    <property type="entry name" value="HAD superfamily/HAD-like"/>
    <property type="match status" value="2"/>
</dbReference>
<feature type="transmembrane region" description="Helical" evidence="12">
    <location>
        <begin position="1402"/>
        <end position="1421"/>
    </location>
</feature>
<evidence type="ECO:0000256" key="4">
    <source>
        <dbReference type="ARBA" id="ARBA00022723"/>
    </source>
</evidence>
<dbReference type="SUPFAM" id="SSF56784">
    <property type="entry name" value="HAD-like"/>
    <property type="match status" value="1"/>
</dbReference>
<gene>
    <name evidence="16" type="ORF">H4219_006123</name>
</gene>
<evidence type="ECO:0008006" key="18">
    <source>
        <dbReference type="Google" id="ProtNLM"/>
    </source>
</evidence>
<dbReference type="InterPro" id="IPR008250">
    <property type="entry name" value="ATPase_P-typ_transduc_dom_A_sf"/>
</dbReference>
<dbReference type="Pfam" id="PF00122">
    <property type="entry name" value="E1-E2_ATPase"/>
    <property type="match status" value="1"/>
</dbReference>
<feature type="compositionally biased region" description="Basic and acidic residues" evidence="11">
    <location>
        <begin position="651"/>
        <end position="662"/>
    </location>
</feature>
<protein>
    <recommendedName>
        <fullName evidence="18">Cation-transporting P-type ATPase N-terminal domain-containing protein</fullName>
    </recommendedName>
</protein>
<dbReference type="Gene3D" id="2.70.150.10">
    <property type="entry name" value="Calcium-transporting ATPase, cytoplasmic transduction domain A"/>
    <property type="match status" value="1"/>
</dbReference>
<evidence type="ECO:0000256" key="6">
    <source>
        <dbReference type="ARBA" id="ARBA00022840"/>
    </source>
</evidence>
<dbReference type="InterPro" id="IPR023298">
    <property type="entry name" value="ATPase_P-typ_TM_dom_sf"/>
</dbReference>
<dbReference type="PRINTS" id="PR00119">
    <property type="entry name" value="CATATPASE"/>
</dbReference>
<evidence type="ECO:0000313" key="17">
    <source>
        <dbReference type="Proteomes" id="UP001150538"/>
    </source>
</evidence>
<evidence type="ECO:0000256" key="13">
    <source>
        <dbReference type="SAM" id="SignalP"/>
    </source>
</evidence>
<proteinExistence type="inferred from homology"/>
<evidence type="ECO:0000256" key="9">
    <source>
        <dbReference type="ARBA" id="ARBA00022989"/>
    </source>
</evidence>
<dbReference type="InterPro" id="IPR023299">
    <property type="entry name" value="ATPase_P-typ_cyto_dom_N"/>
</dbReference>
<evidence type="ECO:0000256" key="5">
    <source>
        <dbReference type="ARBA" id="ARBA00022741"/>
    </source>
</evidence>
<sequence>MDRKRKCVTLAIAALFVALIVLPTHVQAIPKWNTRNVDIHGNACPLKDRKGLECPQLCVKAFEDCPPNVPTPTCSDNETLCDDGTCQTSCEGVKNPCHCGLDSSKFAIKYVACPAYKGTVEVKALDVTKKDDQVALSCGQKFGILPGNATIDSAEFDSIPTWSEDATTVAAAAADKVWLRCPKAENHSLSFTEPIFLTFYIVIGAEFGILLLWHLYKTFFERGVAKVRQLCYQQNPSLPQQDSPGQNGDGDGDGDGNGSAAPPLLLRGYRRDYFGFFAFNSVILVTIGWLVLIAVIVADHYGVVTGVKNGIFTTHLNSAKVMIVVWVMMALWIAFLELARSRLVSYFRIECDPKVAQWIQVREHIDELVMMQEKSRFLAYIRKFNLWFRQFIGFDKTVTTAPVTKASSISGKDCSQTVDLRYFEYHCTRYIQDPEDKKYKIKPVDLGTTNLQLASQRSGLNSEEAQSRMNQIGENYIRVYVPSFPRAVLDEFTHYTYLYQLVALWVWFYFDYYQMGAVQIVVIIISALLRTVVRLSSENKIKSLAERSTMCYVRRNGKWSEIDTKHLVPGDVIAITRDMELMCDGILLSGEIIVDESSLTGEAMPVRKFAIRRDNNVYDKRLSGKSCTMFSGTYVLQCISDNTPPMSDIDGETKRSAWKEKASTPSSNGGGDGDDNNSINEKDEMVGILEHGEEPSNTLLITATRTGTDKGQMIQRILFPAHYSFVFNEHLRISYFAIAAWGIIALGLSVWLLGAGIDSLYYGLFVMTEILSPLLPASLVIGQSVTAARLRRMKIFCIDLPRIMMAGKIRIFCFDKTGTLTKEGLEFFGLQNIKKSESGEARFDTDRIEMNDASDLLQMGLSSCHAVTSVGGQFVGNPVDVEQFRATGWELAGKNGYKIDDSSDYTILDTFVKPDTNRAVNVVKRFEFAHARQSMSVATLDPVTKHVHVFVKGSFERIKRVSDKASVPNDYDSVAAKWAKEGCYVLALAHKDLGEISDWQALEDMDRDTFESGCSLISLIMFRNQLKDDTTDALTELKRGDIRPVMITGDNALTGVYIAKQCGMVPEGTRVILGDIKKSTSEDKEALQLPMIEWRDTTTNEVVYDIDTLLAAQNNSRSSNSVNKIDKAAVVDGRETSDFAIELAVTAAAFDHLVETEKIRDYLLDIRIFARMTPKGKVEVVELFMEKGVTAMCGDGGNDCGALRAAHVGLALSEAEASIVSPFSTPIRTIFSCVNLVRHGRCALTTSFTGFKFIIMYGETMAWLQLFSFYFSVVITPATWIFIDSFVTVGMTLALSLAKPAKKLASSRPTAKLLGPQLLSSIIGQVLINFVFLVGMMGIMFRQPWYRCNEFDSRGINLAFWFLLGDNYEAEIIETFLLYQMINAAGTFNFGHKYRESWWRNYVFVFVFVAYFVFVSVMVLTNPNRLNCLFRINCGDPDVLVDLGYPRPSWHITEYNSPIGNNVLPRNFRWLLWGYALANAAAVYGYEYFVVLGPVGQWMKRLWQSKFGNKKLQLKL</sequence>
<evidence type="ECO:0000256" key="3">
    <source>
        <dbReference type="ARBA" id="ARBA00022692"/>
    </source>
</evidence>
<evidence type="ECO:0000256" key="10">
    <source>
        <dbReference type="ARBA" id="ARBA00023136"/>
    </source>
</evidence>
<keyword evidence="17" id="KW-1185">Reference proteome</keyword>
<feature type="transmembrane region" description="Helical" evidence="12">
    <location>
        <begin position="492"/>
        <end position="510"/>
    </location>
</feature>
<feature type="transmembrane region" description="Helical" evidence="12">
    <location>
        <begin position="1254"/>
        <end position="1273"/>
    </location>
</feature>
<dbReference type="SFLD" id="SFLDG00002">
    <property type="entry name" value="C1.7:_P-type_atpase_like"/>
    <property type="match status" value="1"/>
</dbReference>
<dbReference type="Pfam" id="PF00690">
    <property type="entry name" value="Cation_ATPase_N"/>
    <property type="match status" value="1"/>
</dbReference>
<accession>A0A9W7ZJQ0</accession>
<dbReference type="Gene3D" id="1.20.1110.10">
    <property type="entry name" value="Calcium-transporting ATPase, transmembrane domain"/>
    <property type="match status" value="1"/>
</dbReference>
<dbReference type="InterPro" id="IPR018303">
    <property type="entry name" value="ATPase_P-typ_P_site"/>
</dbReference>
<feature type="signal peptide" evidence="13">
    <location>
        <begin position="1"/>
        <end position="28"/>
    </location>
</feature>
<dbReference type="InterPro" id="IPR044492">
    <property type="entry name" value="P_typ_ATPase_HD_dom"/>
</dbReference>
<feature type="transmembrane region" description="Helical" evidence="12">
    <location>
        <begin position="318"/>
        <end position="339"/>
    </location>
</feature>
<dbReference type="SFLD" id="SFLDF00027">
    <property type="entry name" value="p-type_atpase"/>
    <property type="match status" value="1"/>
</dbReference>
<evidence type="ECO:0000313" key="16">
    <source>
        <dbReference type="EMBL" id="KAJ1910794.1"/>
    </source>
</evidence>
<dbReference type="OrthoDB" id="48943at2759"/>
<evidence type="ECO:0000256" key="1">
    <source>
        <dbReference type="ARBA" id="ARBA00004141"/>
    </source>
</evidence>